<gene>
    <name evidence="2" type="ORF">THAOC_09617</name>
</gene>
<evidence type="ECO:0000256" key="1">
    <source>
        <dbReference type="SAM" id="MobiDB-lite"/>
    </source>
</evidence>
<proteinExistence type="predicted"/>
<sequence>SGGGSLALAGAVRLPVPEGGGSSTFLRAYHTPRTRACYDGQLLSSVLSVMRRSHRASRRPSSSASYKIHLELKLASQLLGFEPEEKHKRRTHKIQPTVGVSIPTAKLGESTF</sequence>
<feature type="non-terminal residue" evidence="2">
    <location>
        <position position="1"/>
    </location>
</feature>
<comment type="caution">
    <text evidence="2">The sequence shown here is derived from an EMBL/GenBank/DDBJ whole genome shotgun (WGS) entry which is preliminary data.</text>
</comment>
<protein>
    <submittedName>
        <fullName evidence="2">Uncharacterized protein</fullName>
    </submittedName>
</protein>
<dbReference type="EMBL" id="AGNL01010402">
    <property type="protein sequence ID" value="EJK69156.1"/>
    <property type="molecule type" value="Genomic_DNA"/>
</dbReference>
<evidence type="ECO:0000313" key="3">
    <source>
        <dbReference type="Proteomes" id="UP000266841"/>
    </source>
</evidence>
<reference evidence="2 3" key="1">
    <citation type="journal article" date="2012" name="Genome Biol.">
        <title>Genome and low-iron response of an oceanic diatom adapted to chronic iron limitation.</title>
        <authorList>
            <person name="Lommer M."/>
            <person name="Specht M."/>
            <person name="Roy A.S."/>
            <person name="Kraemer L."/>
            <person name="Andreson R."/>
            <person name="Gutowska M.A."/>
            <person name="Wolf J."/>
            <person name="Bergner S.V."/>
            <person name="Schilhabel M.B."/>
            <person name="Klostermeier U.C."/>
            <person name="Beiko R.G."/>
            <person name="Rosenstiel P."/>
            <person name="Hippler M."/>
            <person name="Laroche J."/>
        </authorList>
    </citation>
    <scope>NUCLEOTIDE SEQUENCE [LARGE SCALE GENOMIC DNA]</scope>
    <source>
        <strain evidence="2 3">CCMP1005</strain>
    </source>
</reference>
<dbReference type="AlphaFoldDB" id="K0T785"/>
<accession>K0T785</accession>
<feature type="region of interest" description="Disordered" evidence="1">
    <location>
        <begin position="85"/>
        <end position="112"/>
    </location>
</feature>
<evidence type="ECO:0000313" key="2">
    <source>
        <dbReference type="EMBL" id="EJK69156.1"/>
    </source>
</evidence>
<name>K0T785_THAOC</name>
<keyword evidence="3" id="KW-1185">Reference proteome</keyword>
<dbReference type="Proteomes" id="UP000266841">
    <property type="component" value="Unassembled WGS sequence"/>
</dbReference>
<organism evidence="2 3">
    <name type="scientific">Thalassiosira oceanica</name>
    <name type="common">Marine diatom</name>
    <dbReference type="NCBI Taxonomy" id="159749"/>
    <lineage>
        <taxon>Eukaryota</taxon>
        <taxon>Sar</taxon>
        <taxon>Stramenopiles</taxon>
        <taxon>Ochrophyta</taxon>
        <taxon>Bacillariophyta</taxon>
        <taxon>Coscinodiscophyceae</taxon>
        <taxon>Thalassiosirophycidae</taxon>
        <taxon>Thalassiosirales</taxon>
        <taxon>Thalassiosiraceae</taxon>
        <taxon>Thalassiosira</taxon>
    </lineage>
</organism>